<comment type="similarity">
    <text evidence="2">Belongs to the uracil-DNA glycosylase (UDG) superfamily. Type 4 (UDGa) family.</text>
</comment>
<evidence type="ECO:0000256" key="11">
    <source>
        <dbReference type="ARBA" id="ARBA00023204"/>
    </source>
</evidence>
<evidence type="ECO:0000256" key="7">
    <source>
        <dbReference type="ARBA" id="ARBA00022763"/>
    </source>
</evidence>
<evidence type="ECO:0000313" key="13">
    <source>
        <dbReference type="EMBL" id="PAV04558.1"/>
    </source>
</evidence>
<organism evidence="13 14">
    <name type="scientific">Methanobacterium bryantii</name>
    <dbReference type="NCBI Taxonomy" id="2161"/>
    <lineage>
        <taxon>Archaea</taxon>
        <taxon>Methanobacteriati</taxon>
        <taxon>Methanobacteriota</taxon>
        <taxon>Methanomada group</taxon>
        <taxon>Methanobacteria</taxon>
        <taxon>Methanobacteriales</taxon>
        <taxon>Methanobacteriaceae</taxon>
        <taxon>Methanobacterium</taxon>
    </lineage>
</organism>
<evidence type="ECO:0000259" key="12">
    <source>
        <dbReference type="SMART" id="SM00986"/>
    </source>
</evidence>
<evidence type="ECO:0000256" key="4">
    <source>
        <dbReference type="ARBA" id="ARBA00019403"/>
    </source>
</evidence>
<dbReference type="OrthoDB" id="8612at2157"/>
<gene>
    <name evidence="13" type="ORF">ASJ80_06955</name>
</gene>
<dbReference type="InterPro" id="IPR005122">
    <property type="entry name" value="Uracil-DNA_glycosylase-like"/>
</dbReference>
<dbReference type="RefSeq" id="WP_069585672.1">
    <property type="nucleotide sequence ID" value="NZ_LMVM01000023.1"/>
</dbReference>
<keyword evidence="10" id="KW-0411">Iron-sulfur</keyword>
<dbReference type="InterPro" id="IPR051536">
    <property type="entry name" value="UDG_Type-4/5"/>
</dbReference>
<sequence>MNLEELCEVASTCVKCPLHESRTKVVFGEGSKNAKIMLVGEAPGKKEDETGRPFIGMAGRILSEIIEEAGMDRSDIYITSIVKCRPENNRKPKKLEYTTCIDLYLNKQIELIDPDIVGLLGNSAAYALIGKKNIKQIHGNTYKLNGRKYMALFHPAAALYSRVLLPQLKKDMVILKKAIEK</sequence>
<comment type="caution">
    <text evidence="13">The sequence shown here is derived from an EMBL/GenBank/DDBJ whole genome shotgun (WGS) entry which is preliminary data.</text>
</comment>
<keyword evidence="14" id="KW-1185">Reference proteome</keyword>
<keyword evidence="8" id="KW-0378">Hydrolase</keyword>
<accession>A0A2A2H586</accession>
<dbReference type="EC" id="3.2.2.27" evidence="3"/>
<dbReference type="PANTHER" id="PTHR33693">
    <property type="entry name" value="TYPE-5 URACIL-DNA GLYCOSYLASE"/>
    <property type="match status" value="1"/>
</dbReference>
<evidence type="ECO:0000256" key="8">
    <source>
        <dbReference type="ARBA" id="ARBA00022801"/>
    </source>
</evidence>
<keyword evidence="5" id="KW-0004">4Fe-4S</keyword>
<dbReference type="Pfam" id="PF03167">
    <property type="entry name" value="UDG"/>
    <property type="match status" value="1"/>
</dbReference>
<dbReference type="SMART" id="SM00986">
    <property type="entry name" value="UDG"/>
    <property type="match status" value="1"/>
</dbReference>
<evidence type="ECO:0000256" key="3">
    <source>
        <dbReference type="ARBA" id="ARBA00012030"/>
    </source>
</evidence>
<evidence type="ECO:0000256" key="5">
    <source>
        <dbReference type="ARBA" id="ARBA00022485"/>
    </source>
</evidence>
<keyword evidence="7" id="KW-0227">DNA damage</keyword>
<dbReference type="EMBL" id="LMVM01000023">
    <property type="protein sequence ID" value="PAV04558.1"/>
    <property type="molecule type" value="Genomic_DNA"/>
</dbReference>
<dbReference type="SUPFAM" id="SSF52141">
    <property type="entry name" value="Uracil-DNA glycosylase-like"/>
    <property type="match status" value="1"/>
</dbReference>
<evidence type="ECO:0000256" key="6">
    <source>
        <dbReference type="ARBA" id="ARBA00022723"/>
    </source>
</evidence>
<dbReference type="PANTHER" id="PTHR33693:SF1">
    <property type="entry name" value="TYPE-4 URACIL-DNA GLYCOSYLASE"/>
    <property type="match status" value="1"/>
</dbReference>
<dbReference type="Gene3D" id="3.40.470.10">
    <property type="entry name" value="Uracil-DNA glycosylase-like domain"/>
    <property type="match status" value="1"/>
</dbReference>
<dbReference type="GO" id="GO:0046872">
    <property type="term" value="F:metal ion binding"/>
    <property type="evidence" value="ECO:0007669"/>
    <property type="project" value="UniProtKB-KW"/>
</dbReference>
<evidence type="ECO:0000256" key="9">
    <source>
        <dbReference type="ARBA" id="ARBA00023004"/>
    </source>
</evidence>
<comment type="catalytic activity">
    <reaction evidence="1">
        <text>Hydrolyzes single-stranded DNA or mismatched double-stranded DNA and polynucleotides, releasing free uracil.</text>
        <dbReference type="EC" id="3.2.2.27"/>
    </reaction>
</comment>
<dbReference type="InterPro" id="IPR005273">
    <property type="entry name" value="Ura-DNA_glyco_family4"/>
</dbReference>
<reference evidence="13 14" key="1">
    <citation type="journal article" date="2017" name="BMC Genomics">
        <title>Genomic analysis of methanogenic archaea reveals a shift towards energy conservation.</title>
        <authorList>
            <person name="Gilmore S.P."/>
            <person name="Henske J.K."/>
            <person name="Sexton J.A."/>
            <person name="Solomon K.V."/>
            <person name="Seppala S."/>
            <person name="Yoo J.I."/>
            <person name="Huyett L.M."/>
            <person name="Pressman A."/>
            <person name="Cogan J.Z."/>
            <person name="Kivenson V."/>
            <person name="Peng X."/>
            <person name="Tan Y."/>
            <person name="Valentine D.L."/>
            <person name="O'Malley M.A."/>
        </authorList>
    </citation>
    <scope>NUCLEOTIDE SEQUENCE [LARGE SCALE GENOMIC DNA]</scope>
    <source>
        <strain evidence="13 14">M.o.H.</strain>
    </source>
</reference>
<dbReference type="SMART" id="SM00987">
    <property type="entry name" value="UreE_C"/>
    <property type="match status" value="1"/>
</dbReference>
<proteinExistence type="inferred from homology"/>
<keyword evidence="9" id="KW-0408">Iron</keyword>
<evidence type="ECO:0000313" key="14">
    <source>
        <dbReference type="Proteomes" id="UP000217784"/>
    </source>
</evidence>
<dbReference type="GO" id="GO:0004844">
    <property type="term" value="F:uracil DNA N-glycosylase activity"/>
    <property type="evidence" value="ECO:0007669"/>
    <property type="project" value="UniProtKB-EC"/>
</dbReference>
<evidence type="ECO:0000256" key="1">
    <source>
        <dbReference type="ARBA" id="ARBA00001400"/>
    </source>
</evidence>
<dbReference type="GO" id="GO:0051539">
    <property type="term" value="F:4 iron, 4 sulfur cluster binding"/>
    <property type="evidence" value="ECO:0007669"/>
    <property type="project" value="UniProtKB-KW"/>
</dbReference>
<evidence type="ECO:0000256" key="2">
    <source>
        <dbReference type="ARBA" id="ARBA00006521"/>
    </source>
</evidence>
<dbReference type="InterPro" id="IPR036895">
    <property type="entry name" value="Uracil-DNA_glycosylase-like_sf"/>
</dbReference>
<feature type="domain" description="Uracil-DNA glycosylase-like" evidence="12">
    <location>
        <begin position="27"/>
        <end position="176"/>
    </location>
</feature>
<dbReference type="Proteomes" id="UP000217784">
    <property type="component" value="Unassembled WGS sequence"/>
</dbReference>
<keyword evidence="11" id="KW-0234">DNA repair</keyword>
<dbReference type="CDD" id="cd10030">
    <property type="entry name" value="UDG-F4_TTUDGA_SPO1dp_like"/>
    <property type="match status" value="1"/>
</dbReference>
<evidence type="ECO:0000256" key="10">
    <source>
        <dbReference type="ARBA" id="ARBA00023014"/>
    </source>
</evidence>
<protein>
    <recommendedName>
        <fullName evidence="4">Type-4 uracil-DNA glycosylase</fullName>
        <ecNumber evidence="3">3.2.2.27</ecNumber>
    </recommendedName>
</protein>
<dbReference type="NCBIfam" id="TIGR00758">
    <property type="entry name" value="UDG_fam4"/>
    <property type="match status" value="1"/>
</dbReference>
<name>A0A2A2H586_METBR</name>
<dbReference type="AlphaFoldDB" id="A0A2A2H586"/>
<keyword evidence="6" id="KW-0479">Metal-binding</keyword>
<dbReference type="GO" id="GO:0006281">
    <property type="term" value="P:DNA repair"/>
    <property type="evidence" value="ECO:0007669"/>
    <property type="project" value="UniProtKB-KW"/>
</dbReference>